<dbReference type="PANTHER" id="PTHR42759">
    <property type="entry name" value="MOXR FAMILY PROTEIN"/>
    <property type="match status" value="1"/>
</dbReference>
<dbReference type="InterPro" id="IPR027417">
    <property type="entry name" value="P-loop_NTPase"/>
</dbReference>
<evidence type="ECO:0000313" key="12">
    <source>
        <dbReference type="Proteomes" id="UP000238916"/>
    </source>
</evidence>
<evidence type="ECO:0000256" key="5">
    <source>
        <dbReference type="ARBA" id="ARBA00022801"/>
    </source>
</evidence>
<dbReference type="GO" id="GO:0031411">
    <property type="term" value="C:gas vesicle"/>
    <property type="evidence" value="ECO:0007669"/>
    <property type="project" value="UniProtKB-SubCell"/>
</dbReference>
<evidence type="ECO:0000256" key="6">
    <source>
        <dbReference type="ARBA" id="ARBA00022840"/>
    </source>
</evidence>
<dbReference type="NCBIfam" id="TIGR02640">
    <property type="entry name" value="gas_vesic_GvpN"/>
    <property type="match status" value="1"/>
</dbReference>
<dbReference type="EMBL" id="OMOF01000235">
    <property type="protein sequence ID" value="SPF44544.1"/>
    <property type="molecule type" value="Genomic_DNA"/>
</dbReference>
<comment type="catalytic activity">
    <reaction evidence="9">
        <text>ATP + H2O = ADP + phosphate + H(+)</text>
        <dbReference type="Rhea" id="RHEA:13065"/>
        <dbReference type="ChEBI" id="CHEBI:15377"/>
        <dbReference type="ChEBI" id="CHEBI:15378"/>
        <dbReference type="ChEBI" id="CHEBI:30616"/>
        <dbReference type="ChEBI" id="CHEBI:43474"/>
        <dbReference type="ChEBI" id="CHEBI:456216"/>
    </reaction>
</comment>
<dbReference type="GO" id="GO:0005737">
    <property type="term" value="C:cytoplasm"/>
    <property type="evidence" value="ECO:0007669"/>
    <property type="project" value="UniProtKB-SubCell"/>
</dbReference>
<proteinExistence type="inferred from homology"/>
<dbReference type="PANTHER" id="PTHR42759:SF1">
    <property type="entry name" value="MAGNESIUM-CHELATASE SUBUNIT CHLD"/>
    <property type="match status" value="1"/>
</dbReference>
<evidence type="ECO:0000256" key="2">
    <source>
        <dbReference type="ARBA" id="ARBA00009417"/>
    </source>
</evidence>
<dbReference type="AlphaFoldDB" id="A0A2U3KXY6"/>
<reference evidence="12" key="1">
    <citation type="submission" date="2018-02" db="EMBL/GenBank/DDBJ databases">
        <authorList>
            <person name="Hausmann B."/>
        </authorList>
    </citation>
    <scope>NUCLEOTIDE SEQUENCE [LARGE SCALE GENOMIC DNA]</scope>
    <source>
        <strain evidence="12">Peat soil MAG SbF1</strain>
    </source>
</reference>
<evidence type="ECO:0000313" key="11">
    <source>
        <dbReference type="EMBL" id="SPF44544.1"/>
    </source>
</evidence>
<evidence type="ECO:0000256" key="7">
    <source>
        <dbReference type="ARBA" id="ARBA00022987"/>
    </source>
</evidence>
<evidence type="ECO:0000256" key="8">
    <source>
        <dbReference type="ARBA" id="ARBA00035108"/>
    </source>
</evidence>
<keyword evidence="7" id="KW-0304">Gas vesicle</keyword>
<name>A0A2U3KXY6_9FIRM</name>
<evidence type="ECO:0000256" key="1">
    <source>
        <dbReference type="ARBA" id="ARBA00004496"/>
    </source>
</evidence>
<evidence type="ECO:0000256" key="4">
    <source>
        <dbReference type="ARBA" id="ARBA00022741"/>
    </source>
</evidence>
<comment type="similarity">
    <text evidence="2">Belongs to the CbbQ/NirQ/NorQ/GpvN family.</text>
</comment>
<protein>
    <submittedName>
        <fullName evidence="11">Gas vesicle protein GvpN</fullName>
    </submittedName>
</protein>
<gene>
    <name evidence="11" type="primary">gvpN</name>
    <name evidence="11" type="ORF">SBF1_310027</name>
</gene>
<comment type="subcellular location">
    <subcellularLocation>
        <location evidence="1">Cytoplasm</location>
    </subcellularLocation>
    <subcellularLocation>
        <location evidence="8">Gas vesicle</location>
    </subcellularLocation>
</comment>
<dbReference type="OrthoDB" id="9808317at2"/>
<dbReference type="InterPro" id="IPR003593">
    <property type="entry name" value="AAA+_ATPase"/>
</dbReference>
<accession>A0A2U3KXY6</accession>
<dbReference type="InterPro" id="IPR013462">
    <property type="entry name" value="Gas-vesicle_GvpN"/>
</dbReference>
<evidence type="ECO:0000259" key="10">
    <source>
        <dbReference type="SMART" id="SM00382"/>
    </source>
</evidence>
<dbReference type="InterPro" id="IPR011704">
    <property type="entry name" value="ATPase_dyneun-rel_AAA"/>
</dbReference>
<dbReference type="SMART" id="SM00382">
    <property type="entry name" value="AAA"/>
    <property type="match status" value="1"/>
</dbReference>
<organism evidence="11 12">
    <name type="scientific">Candidatus Desulfosporosinus infrequens</name>
    <dbReference type="NCBI Taxonomy" id="2043169"/>
    <lineage>
        <taxon>Bacteria</taxon>
        <taxon>Bacillati</taxon>
        <taxon>Bacillota</taxon>
        <taxon>Clostridia</taxon>
        <taxon>Eubacteriales</taxon>
        <taxon>Desulfitobacteriaceae</taxon>
        <taxon>Desulfosporosinus</taxon>
    </lineage>
</organism>
<dbReference type="InterPro" id="IPR050764">
    <property type="entry name" value="CbbQ/NirQ/NorQ/GpvN"/>
</dbReference>
<evidence type="ECO:0000256" key="3">
    <source>
        <dbReference type="ARBA" id="ARBA00022490"/>
    </source>
</evidence>
<dbReference type="GO" id="GO:0016887">
    <property type="term" value="F:ATP hydrolysis activity"/>
    <property type="evidence" value="ECO:0007669"/>
    <property type="project" value="InterPro"/>
</dbReference>
<dbReference type="GO" id="GO:0005524">
    <property type="term" value="F:ATP binding"/>
    <property type="evidence" value="ECO:0007669"/>
    <property type="project" value="UniProtKB-KW"/>
</dbReference>
<keyword evidence="3" id="KW-0963">Cytoplasm</keyword>
<keyword evidence="5" id="KW-0378">Hydrolase</keyword>
<sequence>MPDAFIETAYFKNLTDHALLYLQAGYAVHFCGPAGTGKTALAMHIAELLGRPVVTLQGNDEYKPSDLVGGNSGMRRKKLLDNYVHSVWKAEESMDSVWYDGRITHACRNGYTFVYDDFTRSRPETNNVLLSVLQEKTLDLSALQKGETRLAVHPDFSVLFTSNPSEYAGVHVLQDALKDRVITIAIKGLDRESEVAIVAGRSGLPWREAARVVDIVRGIRGNDVKKPSIRAAIMVATILATKGSKPVRANPLFHQILIDVIGSEISYESDSENNSLFAKRIEEELDKYTPEDRK</sequence>
<dbReference type="Gene3D" id="3.40.50.300">
    <property type="entry name" value="P-loop containing nucleotide triphosphate hydrolases"/>
    <property type="match status" value="1"/>
</dbReference>
<dbReference type="Proteomes" id="UP000238916">
    <property type="component" value="Unassembled WGS sequence"/>
</dbReference>
<feature type="domain" description="AAA+ ATPase" evidence="10">
    <location>
        <begin position="24"/>
        <end position="189"/>
    </location>
</feature>
<dbReference type="Pfam" id="PF07728">
    <property type="entry name" value="AAA_5"/>
    <property type="match status" value="1"/>
</dbReference>
<dbReference type="GO" id="GO:0031412">
    <property type="term" value="P:gas vesicle organization"/>
    <property type="evidence" value="ECO:0007669"/>
    <property type="project" value="InterPro"/>
</dbReference>
<evidence type="ECO:0000256" key="9">
    <source>
        <dbReference type="ARBA" id="ARBA00049360"/>
    </source>
</evidence>
<dbReference type="SUPFAM" id="SSF52540">
    <property type="entry name" value="P-loop containing nucleoside triphosphate hydrolases"/>
    <property type="match status" value="1"/>
</dbReference>
<keyword evidence="4" id="KW-0547">Nucleotide-binding</keyword>
<keyword evidence="6" id="KW-0067">ATP-binding</keyword>